<organism evidence="1 2">
    <name type="scientific">Stephania yunnanensis</name>
    <dbReference type="NCBI Taxonomy" id="152371"/>
    <lineage>
        <taxon>Eukaryota</taxon>
        <taxon>Viridiplantae</taxon>
        <taxon>Streptophyta</taxon>
        <taxon>Embryophyta</taxon>
        <taxon>Tracheophyta</taxon>
        <taxon>Spermatophyta</taxon>
        <taxon>Magnoliopsida</taxon>
        <taxon>Ranunculales</taxon>
        <taxon>Menispermaceae</taxon>
        <taxon>Menispermoideae</taxon>
        <taxon>Cissampelideae</taxon>
        <taxon>Stephania</taxon>
    </lineage>
</organism>
<comment type="caution">
    <text evidence="1">The sequence shown here is derived from an EMBL/GenBank/DDBJ whole genome shotgun (WGS) entry which is preliminary data.</text>
</comment>
<protein>
    <submittedName>
        <fullName evidence="1">Uncharacterized protein</fullName>
    </submittedName>
</protein>
<dbReference type="Proteomes" id="UP001420932">
    <property type="component" value="Unassembled WGS sequence"/>
</dbReference>
<proteinExistence type="predicted"/>
<accession>A0AAP0HZJ8</accession>
<evidence type="ECO:0000313" key="1">
    <source>
        <dbReference type="EMBL" id="KAK9107383.1"/>
    </source>
</evidence>
<sequence length="103" mass="11810">MNGLSHFFLNTCQASRTFTSLRILGEPPCLHRPYFPALPPPPSRRPASFVLLAVVRRSRSLADHYSISHRHFAYAKTKAFCLCQNKWITLDPSLYDPTELHKV</sequence>
<evidence type="ECO:0000313" key="2">
    <source>
        <dbReference type="Proteomes" id="UP001420932"/>
    </source>
</evidence>
<gene>
    <name evidence="1" type="ORF">Syun_023394</name>
</gene>
<keyword evidence="2" id="KW-1185">Reference proteome</keyword>
<name>A0AAP0HZJ8_9MAGN</name>
<reference evidence="1 2" key="1">
    <citation type="submission" date="2024-01" db="EMBL/GenBank/DDBJ databases">
        <title>Genome assemblies of Stephania.</title>
        <authorList>
            <person name="Yang L."/>
        </authorList>
    </citation>
    <scope>NUCLEOTIDE SEQUENCE [LARGE SCALE GENOMIC DNA]</scope>
    <source>
        <strain evidence="1">YNDBR</strain>
        <tissue evidence="1">Leaf</tissue>
    </source>
</reference>
<dbReference type="EMBL" id="JBBNAF010000010">
    <property type="protein sequence ID" value="KAK9107383.1"/>
    <property type="molecule type" value="Genomic_DNA"/>
</dbReference>
<dbReference type="AlphaFoldDB" id="A0AAP0HZJ8"/>